<organism evidence="1 2">
    <name type="scientific">Giesbergeria anulus</name>
    <dbReference type="NCBI Taxonomy" id="180197"/>
    <lineage>
        <taxon>Bacteria</taxon>
        <taxon>Pseudomonadati</taxon>
        <taxon>Pseudomonadota</taxon>
        <taxon>Betaproteobacteria</taxon>
        <taxon>Burkholderiales</taxon>
        <taxon>Comamonadaceae</taxon>
        <taxon>Giesbergeria</taxon>
    </lineage>
</organism>
<gene>
    <name evidence="1" type="ORF">SAMN02982919_02310</name>
</gene>
<reference evidence="1 2" key="1">
    <citation type="submission" date="2016-10" db="EMBL/GenBank/DDBJ databases">
        <authorList>
            <person name="de Groot N.N."/>
        </authorList>
    </citation>
    <scope>NUCLEOTIDE SEQUENCE [LARGE SCALE GENOMIC DNA]</scope>
    <source>
        <strain evidence="1 2">ATCC 35958</strain>
    </source>
</reference>
<dbReference type="STRING" id="180197.SAMN02982919_02310"/>
<dbReference type="RefSeq" id="WP_091457710.1">
    <property type="nucleotide sequence ID" value="NZ_FOGD01000007.1"/>
</dbReference>
<proteinExistence type="predicted"/>
<keyword evidence="2" id="KW-1185">Reference proteome</keyword>
<dbReference type="EMBL" id="FOGD01000007">
    <property type="protein sequence ID" value="SER38377.1"/>
    <property type="molecule type" value="Genomic_DNA"/>
</dbReference>
<evidence type="ECO:0000313" key="2">
    <source>
        <dbReference type="Proteomes" id="UP000199766"/>
    </source>
</evidence>
<evidence type="ECO:0000313" key="1">
    <source>
        <dbReference type="EMBL" id="SER38377.1"/>
    </source>
</evidence>
<protein>
    <submittedName>
        <fullName evidence="1">Uncharacterized protein</fullName>
    </submittedName>
</protein>
<dbReference type="OrthoDB" id="9974842at2"/>
<sequence length="70" mass="7653">MHRTRLQSTAPTAHASNQATMLLRLNKEFGVDTASAQALTGAALDDWIEAATEALFEREHAEFKAQLAAR</sequence>
<accession>A0A1H9NRJ8</accession>
<name>A0A1H9NRJ8_9BURK</name>
<dbReference type="AlphaFoldDB" id="A0A1H9NRJ8"/>
<dbReference type="Proteomes" id="UP000199766">
    <property type="component" value="Unassembled WGS sequence"/>
</dbReference>